<organism evidence="6 7">
    <name type="scientific">Fictibacillus iocasae</name>
    <dbReference type="NCBI Taxonomy" id="2715437"/>
    <lineage>
        <taxon>Bacteria</taxon>
        <taxon>Bacillati</taxon>
        <taxon>Bacillota</taxon>
        <taxon>Bacilli</taxon>
        <taxon>Bacillales</taxon>
        <taxon>Fictibacillaceae</taxon>
        <taxon>Fictibacillus</taxon>
    </lineage>
</organism>
<feature type="transmembrane region" description="Helical" evidence="4">
    <location>
        <begin position="6"/>
        <end position="27"/>
    </location>
</feature>
<dbReference type="InterPro" id="IPR029044">
    <property type="entry name" value="Nucleotide-diphossugar_trans"/>
</dbReference>
<dbReference type="PANTHER" id="PTHR43630:SF1">
    <property type="entry name" value="POLY-BETA-1,6-N-ACETYL-D-GLUCOSAMINE SYNTHASE"/>
    <property type="match status" value="1"/>
</dbReference>
<dbReference type="EC" id="2.4.-.-" evidence="6"/>
<accession>A0ABW2NPK8</accession>
<keyword evidence="7" id="KW-1185">Reference proteome</keyword>
<keyword evidence="2 6" id="KW-0328">Glycosyltransferase</keyword>
<evidence type="ECO:0000256" key="2">
    <source>
        <dbReference type="ARBA" id="ARBA00022676"/>
    </source>
</evidence>
<keyword evidence="4" id="KW-1133">Transmembrane helix</keyword>
<feature type="transmembrane region" description="Helical" evidence="4">
    <location>
        <begin position="328"/>
        <end position="353"/>
    </location>
</feature>
<evidence type="ECO:0000313" key="7">
    <source>
        <dbReference type="Proteomes" id="UP001596549"/>
    </source>
</evidence>
<feature type="transmembrane region" description="Helical" evidence="4">
    <location>
        <begin position="399"/>
        <end position="423"/>
    </location>
</feature>
<evidence type="ECO:0000259" key="5">
    <source>
        <dbReference type="Pfam" id="PF00535"/>
    </source>
</evidence>
<proteinExistence type="inferred from homology"/>
<dbReference type="CDD" id="cd06423">
    <property type="entry name" value="CESA_like"/>
    <property type="match status" value="1"/>
</dbReference>
<name>A0ABW2NPK8_9BACL</name>
<feature type="domain" description="Glycosyltransferase 2-like" evidence="5">
    <location>
        <begin position="44"/>
        <end position="244"/>
    </location>
</feature>
<evidence type="ECO:0000256" key="1">
    <source>
        <dbReference type="ARBA" id="ARBA00006739"/>
    </source>
</evidence>
<dbReference type="RefSeq" id="WP_379747395.1">
    <property type="nucleotide sequence ID" value="NZ_JBHTCP010000010.1"/>
</dbReference>
<dbReference type="GO" id="GO:0016757">
    <property type="term" value="F:glycosyltransferase activity"/>
    <property type="evidence" value="ECO:0007669"/>
    <property type="project" value="UniProtKB-KW"/>
</dbReference>
<evidence type="ECO:0000313" key="6">
    <source>
        <dbReference type="EMBL" id="MFC7371128.1"/>
    </source>
</evidence>
<gene>
    <name evidence="6" type="ORF">ACFQPF_05515</name>
</gene>
<dbReference type="Pfam" id="PF00535">
    <property type="entry name" value="Glycos_transf_2"/>
    <property type="match status" value="1"/>
</dbReference>
<dbReference type="SUPFAM" id="SSF53448">
    <property type="entry name" value="Nucleotide-diphospho-sugar transferases"/>
    <property type="match status" value="1"/>
</dbReference>
<dbReference type="PANTHER" id="PTHR43630">
    <property type="entry name" value="POLY-BETA-1,6-N-ACETYL-D-GLUCOSAMINE SYNTHASE"/>
    <property type="match status" value="1"/>
</dbReference>
<comment type="caution">
    <text evidence="6">The sequence shown here is derived from an EMBL/GenBank/DDBJ whole genome shotgun (WGS) entry which is preliminary data.</text>
</comment>
<dbReference type="EMBL" id="JBHTCP010000010">
    <property type="protein sequence ID" value="MFC7371128.1"/>
    <property type="molecule type" value="Genomic_DNA"/>
</dbReference>
<sequence length="446" mass="51361">MLFLYISLFIFLAFVGFQTLYILIPLFKNEKKNRLPSAVKHRFSVLVPAYNEEKVIGHCVFGFRQLNYEHAELIIINDGSTDNTMDYLRVLLDLEAVSQPFSQKLPHEIIRGYYRSSKFSNVYVIDKYNGGKADSLNAGINFSQHDLVVTLDADSILAPDSLMEMNENFQDEKVIACGGNVLITQGFSGGSLRELRPTFNINGVIRFQFLQYLTAFYLHKRAQAALGAITVIAGAFGAFRREVLFQIGGFRKTIGEDMDITLKLHKRIKENNQNERIAFEPHAICYTECPGTLKDMFKQRVRWQKAFIDCLFYYKDCYFRKFTARFSIFFLIDQFIIGTLNAFPVVIAPFVLLFYKSHFILLVLLGLGAVFLFTYQSLTTIVVSSMHGVVFRKRDIVKILAFLPFEIFIFRMINLSFVVYGTLSYFGKPKTWDKMERTGVVSWKEV</sequence>
<evidence type="ECO:0000256" key="3">
    <source>
        <dbReference type="ARBA" id="ARBA00022679"/>
    </source>
</evidence>
<reference evidence="7" key="1">
    <citation type="journal article" date="2019" name="Int. J. Syst. Evol. Microbiol.">
        <title>The Global Catalogue of Microorganisms (GCM) 10K type strain sequencing project: providing services to taxonomists for standard genome sequencing and annotation.</title>
        <authorList>
            <consortium name="The Broad Institute Genomics Platform"/>
            <consortium name="The Broad Institute Genome Sequencing Center for Infectious Disease"/>
            <person name="Wu L."/>
            <person name="Ma J."/>
        </authorList>
    </citation>
    <scope>NUCLEOTIDE SEQUENCE [LARGE SCALE GENOMIC DNA]</scope>
    <source>
        <strain evidence="7">NBRC 106396</strain>
    </source>
</reference>
<evidence type="ECO:0000256" key="4">
    <source>
        <dbReference type="SAM" id="Phobius"/>
    </source>
</evidence>
<feature type="transmembrane region" description="Helical" evidence="4">
    <location>
        <begin position="359"/>
        <end position="378"/>
    </location>
</feature>
<keyword evidence="4" id="KW-0472">Membrane</keyword>
<keyword evidence="4" id="KW-0812">Transmembrane</keyword>
<dbReference type="Gene3D" id="3.90.550.10">
    <property type="entry name" value="Spore Coat Polysaccharide Biosynthesis Protein SpsA, Chain A"/>
    <property type="match status" value="1"/>
</dbReference>
<keyword evidence="3 6" id="KW-0808">Transferase</keyword>
<comment type="similarity">
    <text evidence="1">Belongs to the glycosyltransferase 2 family.</text>
</comment>
<protein>
    <submittedName>
        <fullName evidence="6">Glycosyltransferase</fullName>
        <ecNumber evidence="6">2.4.-.-</ecNumber>
    </submittedName>
</protein>
<dbReference type="InterPro" id="IPR001173">
    <property type="entry name" value="Glyco_trans_2-like"/>
</dbReference>
<dbReference type="Proteomes" id="UP001596549">
    <property type="component" value="Unassembled WGS sequence"/>
</dbReference>